<dbReference type="EMBL" id="AQRC01000001">
    <property type="protein sequence ID" value="KFE36939.1"/>
    <property type="molecule type" value="Genomic_DNA"/>
</dbReference>
<evidence type="ECO:0000313" key="2">
    <source>
        <dbReference type="Proteomes" id="UP000028607"/>
    </source>
</evidence>
<name>A0A085U1U2_9RHOB</name>
<dbReference type="AlphaFoldDB" id="A0A085U1U2"/>
<reference evidence="2" key="1">
    <citation type="submission" date="2013-04" db="EMBL/GenBank/DDBJ databases">
        <title>Thioclava sp. 13D2W-2 Genome Sequencing.</title>
        <authorList>
            <person name="Lai Q."/>
            <person name="Li G."/>
            <person name="Shao Z."/>
        </authorList>
    </citation>
    <scope>NUCLEOTIDE SEQUENCE [LARGE SCALE GENOMIC DNA]</scope>
    <source>
        <strain evidence="2">13D2W-2</strain>
    </source>
</reference>
<dbReference type="Gene3D" id="3.30.420.310">
    <property type="entry name" value="2-keto-3-deoxy-galactonokinase, C-terminal domain"/>
    <property type="match status" value="1"/>
</dbReference>
<dbReference type="Proteomes" id="UP000028607">
    <property type="component" value="Unassembled WGS sequence"/>
</dbReference>
<dbReference type="OrthoDB" id="256574at2"/>
<comment type="caution">
    <text evidence="1">The sequence shown here is derived from an EMBL/GenBank/DDBJ whole genome shotgun (WGS) entry which is preliminary data.</text>
</comment>
<keyword evidence="1" id="KW-0808">Transferase</keyword>
<dbReference type="STRING" id="1317124.DW2_02235"/>
<dbReference type="GO" id="GO:0034194">
    <property type="term" value="P:D-galactonate catabolic process"/>
    <property type="evidence" value="ECO:0007669"/>
    <property type="project" value="InterPro"/>
</dbReference>
<dbReference type="RefSeq" id="WP_051855158.1">
    <property type="nucleotide sequence ID" value="NZ_AQRC01000001.1"/>
</dbReference>
<evidence type="ECO:0000313" key="1">
    <source>
        <dbReference type="EMBL" id="KFE36939.1"/>
    </source>
</evidence>
<sequence>MTDWIALTEETGRWRALHLDADGTVRDRRSGPAPRPLLPEDLPAVVAASGTGLDLRPLPCTPVPEGALPHVEIGGRALPALPGLVQSSDATMITPPEAARIAGILAGVPRFDGVIWICGASTLWAHISAGEVVSVMRAASAAILAAMGAPLAEGDAFDAALADTLSRPERISRELAPLSLGQSSQRAAGAVLGAELAAARPWWLGQSVLALSSPTAPGWSNICVRALQAQGAQVTLGDGEAALIAGLSAALRAAPATP</sequence>
<keyword evidence="1" id="KW-0418">Kinase</keyword>
<dbReference type="InterPro" id="IPR007729">
    <property type="entry name" value="DGOK"/>
</dbReference>
<dbReference type="Pfam" id="PF05035">
    <property type="entry name" value="DGOK"/>
    <property type="match status" value="1"/>
</dbReference>
<proteinExistence type="predicted"/>
<dbReference type="GO" id="GO:0008671">
    <property type="term" value="F:2-dehydro-3-deoxygalactonokinase activity"/>
    <property type="evidence" value="ECO:0007669"/>
    <property type="project" value="InterPro"/>
</dbReference>
<keyword evidence="2" id="KW-1185">Reference proteome</keyword>
<dbReference type="PATRIC" id="fig|1317124.6.peg.448"/>
<dbReference type="InterPro" id="IPR042257">
    <property type="entry name" value="DGOK_C"/>
</dbReference>
<accession>A0A085U1U2</accession>
<dbReference type="eggNOG" id="COG3734">
    <property type="taxonomic scope" value="Bacteria"/>
</dbReference>
<reference evidence="1 2" key="2">
    <citation type="journal article" date="2015" name="Antonie Van Leeuwenhoek">
        <title>Thioclava indica sp. nov., isolated from surface seawater of the Indian Ocean.</title>
        <authorList>
            <person name="Liu Y."/>
            <person name="Lai Q."/>
            <person name="Du J."/>
            <person name="Xu H."/>
            <person name="Jiang L."/>
            <person name="Shao Z."/>
        </authorList>
    </citation>
    <scope>NUCLEOTIDE SEQUENCE [LARGE SCALE GENOMIC DNA]</scope>
    <source>
        <strain evidence="1 2">13D2W-2</strain>
    </source>
</reference>
<protein>
    <submittedName>
        <fullName evidence="1">2-dehydro-3-deoxygalactonokinase</fullName>
    </submittedName>
</protein>
<organism evidence="1 2">
    <name type="scientific">Thioclava atlantica</name>
    <dbReference type="NCBI Taxonomy" id="1317124"/>
    <lineage>
        <taxon>Bacteria</taxon>
        <taxon>Pseudomonadati</taxon>
        <taxon>Pseudomonadota</taxon>
        <taxon>Alphaproteobacteria</taxon>
        <taxon>Rhodobacterales</taxon>
        <taxon>Paracoccaceae</taxon>
        <taxon>Thioclava</taxon>
    </lineage>
</organism>
<gene>
    <name evidence="1" type="ORF">DW2_02235</name>
</gene>